<dbReference type="EMBL" id="JBAKAP010000023">
    <property type="protein sequence ID" value="MEL0618364.1"/>
    <property type="molecule type" value="Genomic_DNA"/>
</dbReference>
<keyword evidence="4" id="KW-1185">Reference proteome</keyword>
<proteinExistence type="predicted"/>
<evidence type="ECO:0000256" key="1">
    <source>
        <dbReference type="SAM" id="MobiDB-lite"/>
    </source>
</evidence>
<keyword evidence="2" id="KW-0812">Transmembrane</keyword>
<dbReference type="GeneID" id="43179633"/>
<sequence>MPAQSSFLHLVGSCFSLQNPACHLWVHVFLHCFQLVIVVDVLVCFILARSMHYQVILFMAGIHWLTMRKKTDNERPEQTTLTPTATEPPAPSENYHG</sequence>
<evidence type="ECO:0000313" key="3">
    <source>
        <dbReference type="EMBL" id="MEL0618364.1"/>
    </source>
</evidence>
<keyword evidence="2" id="KW-0472">Membrane</keyword>
<accession>A0ABU9GJN9</accession>
<feature type="region of interest" description="Disordered" evidence="1">
    <location>
        <begin position="71"/>
        <end position="97"/>
    </location>
</feature>
<protein>
    <submittedName>
        <fullName evidence="3">Uncharacterized protein</fullName>
    </submittedName>
</protein>
<organism evidence="3 4">
    <name type="scientific">Cobetia marina</name>
    <name type="common">Deleya marina</name>
    <dbReference type="NCBI Taxonomy" id="28258"/>
    <lineage>
        <taxon>Bacteria</taxon>
        <taxon>Pseudomonadati</taxon>
        <taxon>Pseudomonadota</taxon>
        <taxon>Gammaproteobacteria</taxon>
        <taxon>Oceanospirillales</taxon>
        <taxon>Halomonadaceae</taxon>
        <taxon>Cobetia</taxon>
    </lineage>
</organism>
<name>A0ABU9GJN9_COBMA</name>
<evidence type="ECO:0000256" key="2">
    <source>
        <dbReference type="SAM" id="Phobius"/>
    </source>
</evidence>
<dbReference type="Proteomes" id="UP001378242">
    <property type="component" value="Unassembled WGS sequence"/>
</dbReference>
<keyword evidence="2" id="KW-1133">Transmembrane helix</keyword>
<reference evidence="3 4" key="1">
    <citation type="submission" date="2024-02" db="EMBL/GenBank/DDBJ databases">
        <title>Bacteria isolated from the canopy kelp, Nereocystis luetkeana.</title>
        <authorList>
            <person name="Pfister C.A."/>
            <person name="Younker I.T."/>
            <person name="Light S.H."/>
        </authorList>
    </citation>
    <scope>NUCLEOTIDE SEQUENCE [LARGE SCALE GENOMIC DNA]</scope>
    <source>
        <strain evidence="3 4">TI.5.07</strain>
    </source>
</reference>
<dbReference type="RefSeq" id="WP_136939534.1">
    <property type="nucleotide sequence ID" value="NZ_BJOH01000016.1"/>
</dbReference>
<comment type="caution">
    <text evidence="3">The sequence shown here is derived from an EMBL/GenBank/DDBJ whole genome shotgun (WGS) entry which is preliminary data.</text>
</comment>
<evidence type="ECO:0000313" key="4">
    <source>
        <dbReference type="Proteomes" id="UP001378242"/>
    </source>
</evidence>
<gene>
    <name evidence="3" type="ORF">V6243_16175</name>
</gene>
<feature type="transmembrane region" description="Helical" evidence="2">
    <location>
        <begin position="26"/>
        <end position="48"/>
    </location>
</feature>